<dbReference type="SUPFAM" id="SSF51658">
    <property type="entry name" value="Xylose isomerase-like"/>
    <property type="match status" value="1"/>
</dbReference>
<dbReference type="InterPro" id="IPR036237">
    <property type="entry name" value="Xyl_isomerase-like_sf"/>
</dbReference>
<dbReference type="PANTHER" id="PTHR12110">
    <property type="entry name" value="HYDROXYPYRUVATE ISOMERASE"/>
    <property type="match status" value="1"/>
</dbReference>
<dbReference type="Gene3D" id="3.20.20.150">
    <property type="entry name" value="Divalent-metal-dependent TIM barrel enzymes"/>
    <property type="match status" value="1"/>
</dbReference>
<protein>
    <recommendedName>
        <fullName evidence="1">Xylose isomerase-like TIM barrel domain-containing protein</fullName>
    </recommendedName>
</protein>
<evidence type="ECO:0000313" key="2">
    <source>
        <dbReference type="EMBL" id="OPA75119.1"/>
    </source>
</evidence>
<dbReference type="STRING" id="1324314.BVG16_21140"/>
<feature type="domain" description="Xylose isomerase-like TIM barrel" evidence="1">
    <location>
        <begin position="22"/>
        <end position="251"/>
    </location>
</feature>
<dbReference type="InterPro" id="IPR013022">
    <property type="entry name" value="Xyl_isomerase-like_TIM-brl"/>
</dbReference>
<dbReference type="RefSeq" id="WP_158081744.1">
    <property type="nucleotide sequence ID" value="NZ_MSZX01000009.1"/>
</dbReference>
<dbReference type="OrthoDB" id="9782626at2"/>
<sequence length="278" mass="31372">MKLGCINSCWFGSKVEYFEGLHKIKEIGYDTIDIFPEFSFQSYDLKKIKDICKSLDLPIISMVSAYPEMISLEAHIRRYAIDSYKKLIDMGVFLEAESLLIVLGEYIWEKNVVAPEIQWGYAVEAAKELSEYAAKCDMNVHVELEPFKYSLVNDIDTMEKFLADVNMPNCLANVDLGHLHVQGIPASEIGRLKGKIGGVHLSDNDGTVHNDWPTGRGNADIAGYLQEVRNAGFDGVVSCELEFSPEPDKIVEWVAECYTETDKLMNQLHMRESLSISK</sequence>
<dbReference type="EMBL" id="MSZX01000009">
    <property type="protein sequence ID" value="OPA75119.1"/>
    <property type="molecule type" value="Genomic_DNA"/>
</dbReference>
<keyword evidence="3" id="KW-1185">Reference proteome</keyword>
<organism evidence="2 3">
    <name type="scientific">Paenibacillus selenitireducens</name>
    <dbReference type="NCBI Taxonomy" id="1324314"/>
    <lineage>
        <taxon>Bacteria</taxon>
        <taxon>Bacillati</taxon>
        <taxon>Bacillota</taxon>
        <taxon>Bacilli</taxon>
        <taxon>Bacillales</taxon>
        <taxon>Paenibacillaceae</taxon>
        <taxon>Paenibacillus</taxon>
    </lineage>
</organism>
<name>A0A1T2X5H5_9BACL</name>
<dbReference type="PANTHER" id="PTHR12110:SF53">
    <property type="entry name" value="BLR5974 PROTEIN"/>
    <property type="match status" value="1"/>
</dbReference>
<comment type="caution">
    <text evidence="2">The sequence shown here is derived from an EMBL/GenBank/DDBJ whole genome shotgun (WGS) entry which is preliminary data.</text>
</comment>
<reference evidence="2 3" key="1">
    <citation type="submission" date="2017-01" db="EMBL/GenBank/DDBJ databases">
        <title>Genome analysis of Paenibacillus selenitrireducens ES3-24.</title>
        <authorList>
            <person name="Xu D."/>
            <person name="Yao R."/>
            <person name="Zheng S."/>
        </authorList>
    </citation>
    <scope>NUCLEOTIDE SEQUENCE [LARGE SCALE GENOMIC DNA]</scope>
    <source>
        <strain evidence="2 3">ES3-24</strain>
    </source>
</reference>
<dbReference type="AlphaFoldDB" id="A0A1T2X5H5"/>
<gene>
    <name evidence="2" type="ORF">BVG16_21140</name>
</gene>
<proteinExistence type="predicted"/>
<evidence type="ECO:0000259" key="1">
    <source>
        <dbReference type="Pfam" id="PF01261"/>
    </source>
</evidence>
<dbReference type="InterPro" id="IPR050312">
    <property type="entry name" value="IolE/XylAMocC-like"/>
</dbReference>
<accession>A0A1T2X5H5</accession>
<dbReference type="Pfam" id="PF01261">
    <property type="entry name" value="AP_endonuc_2"/>
    <property type="match status" value="1"/>
</dbReference>
<evidence type="ECO:0000313" key="3">
    <source>
        <dbReference type="Proteomes" id="UP000190188"/>
    </source>
</evidence>
<dbReference type="Proteomes" id="UP000190188">
    <property type="component" value="Unassembled WGS sequence"/>
</dbReference>